<keyword evidence="2" id="KW-1185">Reference proteome</keyword>
<reference evidence="2" key="2">
    <citation type="submission" date="2015-01" db="EMBL/GenBank/DDBJ databases">
        <title>Evolutionary Origins and Diversification of the Mycorrhizal Mutualists.</title>
        <authorList>
            <consortium name="DOE Joint Genome Institute"/>
            <consortium name="Mycorrhizal Genomics Consortium"/>
            <person name="Kohler A."/>
            <person name="Kuo A."/>
            <person name="Nagy L.G."/>
            <person name="Floudas D."/>
            <person name="Copeland A."/>
            <person name="Barry K.W."/>
            <person name="Cichocki N."/>
            <person name="Veneault-Fourrey C."/>
            <person name="LaButti K."/>
            <person name="Lindquist E.A."/>
            <person name="Lipzen A."/>
            <person name="Lundell T."/>
            <person name="Morin E."/>
            <person name="Murat C."/>
            <person name="Riley R."/>
            <person name="Ohm R."/>
            <person name="Sun H."/>
            <person name="Tunlid A."/>
            <person name="Henrissat B."/>
            <person name="Grigoriev I.V."/>
            <person name="Hibbett D.S."/>
            <person name="Martin F."/>
        </authorList>
    </citation>
    <scope>NUCLEOTIDE SEQUENCE [LARGE SCALE GENOMIC DNA]</scope>
    <source>
        <strain evidence="2">Foug A</strain>
    </source>
</reference>
<dbReference type="AlphaFoldDB" id="A0A0C3AH12"/>
<evidence type="ECO:0000313" key="2">
    <source>
        <dbReference type="Proteomes" id="UP000053989"/>
    </source>
</evidence>
<accession>A0A0C3AH12</accession>
<sequence>MHLCARCCQSLSIRARRRGRGYHQTSWGPTPHINCDGGDSSIIRVTMEDVDPHGRDERPTSAPIQAQNLPRISSQHLLPACAGVGRPIQLPIDVTPRLAVRCP</sequence>
<evidence type="ECO:0000313" key="1">
    <source>
        <dbReference type="EMBL" id="KIM64187.1"/>
    </source>
</evidence>
<dbReference type="HOGENOM" id="CLU_2265318_0_0_1"/>
<proteinExistence type="predicted"/>
<name>A0A0C3AH12_9AGAM</name>
<dbReference type="InParanoid" id="A0A0C3AH12"/>
<dbReference type="EMBL" id="KN822030">
    <property type="protein sequence ID" value="KIM64187.1"/>
    <property type="molecule type" value="Genomic_DNA"/>
</dbReference>
<organism evidence="1 2">
    <name type="scientific">Scleroderma citrinum Foug A</name>
    <dbReference type="NCBI Taxonomy" id="1036808"/>
    <lineage>
        <taxon>Eukaryota</taxon>
        <taxon>Fungi</taxon>
        <taxon>Dikarya</taxon>
        <taxon>Basidiomycota</taxon>
        <taxon>Agaricomycotina</taxon>
        <taxon>Agaricomycetes</taxon>
        <taxon>Agaricomycetidae</taxon>
        <taxon>Boletales</taxon>
        <taxon>Sclerodermatineae</taxon>
        <taxon>Sclerodermataceae</taxon>
        <taxon>Scleroderma</taxon>
    </lineage>
</organism>
<gene>
    <name evidence="1" type="ORF">SCLCIDRAFT_1213614</name>
</gene>
<protein>
    <submittedName>
        <fullName evidence="1">Uncharacterized protein</fullName>
    </submittedName>
</protein>
<dbReference type="Proteomes" id="UP000053989">
    <property type="component" value="Unassembled WGS sequence"/>
</dbReference>
<reference evidence="1 2" key="1">
    <citation type="submission" date="2014-04" db="EMBL/GenBank/DDBJ databases">
        <authorList>
            <consortium name="DOE Joint Genome Institute"/>
            <person name="Kuo A."/>
            <person name="Kohler A."/>
            <person name="Nagy L.G."/>
            <person name="Floudas D."/>
            <person name="Copeland A."/>
            <person name="Barry K.W."/>
            <person name="Cichocki N."/>
            <person name="Veneault-Fourrey C."/>
            <person name="LaButti K."/>
            <person name="Lindquist E.A."/>
            <person name="Lipzen A."/>
            <person name="Lundell T."/>
            <person name="Morin E."/>
            <person name="Murat C."/>
            <person name="Sun H."/>
            <person name="Tunlid A."/>
            <person name="Henrissat B."/>
            <person name="Grigoriev I.V."/>
            <person name="Hibbett D.S."/>
            <person name="Martin F."/>
            <person name="Nordberg H.P."/>
            <person name="Cantor M.N."/>
            <person name="Hua S.X."/>
        </authorList>
    </citation>
    <scope>NUCLEOTIDE SEQUENCE [LARGE SCALE GENOMIC DNA]</scope>
    <source>
        <strain evidence="1 2">Foug A</strain>
    </source>
</reference>